<organism evidence="2 3">
    <name type="scientific">Sinobacterium caligoides</name>
    <dbReference type="NCBI Taxonomy" id="933926"/>
    <lineage>
        <taxon>Bacteria</taxon>
        <taxon>Pseudomonadati</taxon>
        <taxon>Pseudomonadota</taxon>
        <taxon>Gammaproteobacteria</taxon>
        <taxon>Cellvibrionales</taxon>
        <taxon>Spongiibacteraceae</taxon>
        <taxon>Sinobacterium</taxon>
    </lineage>
</organism>
<comment type="caution">
    <text evidence="2">The sequence shown here is derived from an EMBL/GenBank/DDBJ whole genome shotgun (WGS) entry which is preliminary data.</text>
</comment>
<dbReference type="Gene3D" id="3.10.180.10">
    <property type="entry name" value="2,3-Dihydroxybiphenyl 1,2-Dioxygenase, domain 1"/>
    <property type="match status" value="1"/>
</dbReference>
<dbReference type="EMBL" id="RKHR01000003">
    <property type="protein sequence ID" value="ROS05533.1"/>
    <property type="molecule type" value="Genomic_DNA"/>
</dbReference>
<dbReference type="GO" id="GO:0016829">
    <property type="term" value="F:lyase activity"/>
    <property type="evidence" value="ECO:0007669"/>
    <property type="project" value="UniProtKB-KW"/>
</dbReference>
<dbReference type="Proteomes" id="UP000275394">
    <property type="component" value="Unassembled WGS sequence"/>
</dbReference>
<dbReference type="InterPro" id="IPR025870">
    <property type="entry name" value="Glyoxalase-like_dom"/>
</dbReference>
<keyword evidence="2" id="KW-0456">Lyase</keyword>
<protein>
    <submittedName>
        <fullName evidence="2">Lactoylglutathione lyase</fullName>
    </submittedName>
</protein>
<accession>A0A3N2E095</accession>
<dbReference type="OrthoDB" id="9796521at2"/>
<proteinExistence type="predicted"/>
<sequence>MDIQRFGIILNVENFNDCVEFYKNVFNLKLLFSEEDGDFKLTCLEFGDGYLMIETDGFASLEGKSIEICPSKLRFNVSDIESIVGNLKKYGIESNLLINPWGKTVNFFDPDGNRVGVRDEEGFLKQIQG</sequence>
<reference evidence="2 3" key="1">
    <citation type="submission" date="2018-11" db="EMBL/GenBank/DDBJ databases">
        <title>Genomic Encyclopedia of Type Strains, Phase IV (KMG-IV): sequencing the most valuable type-strain genomes for metagenomic binning, comparative biology and taxonomic classification.</title>
        <authorList>
            <person name="Goeker M."/>
        </authorList>
    </citation>
    <scope>NUCLEOTIDE SEQUENCE [LARGE SCALE GENOMIC DNA]</scope>
    <source>
        <strain evidence="2 3">DSM 100316</strain>
    </source>
</reference>
<dbReference type="PROSITE" id="PS51819">
    <property type="entry name" value="VOC"/>
    <property type="match status" value="1"/>
</dbReference>
<dbReference type="InterPro" id="IPR029068">
    <property type="entry name" value="Glyas_Bleomycin-R_OHBP_Dase"/>
</dbReference>
<dbReference type="RefSeq" id="WP_123711433.1">
    <property type="nucleotide sequence ID" value="NZ_RKHR01000003.1"/>
</dbReference>
<dbReference type="InterPro" id="IPR037523">
    <property type="entry name" value="VOC_core"/>
</dbReference>
<evidence type="ECO:0000313" key="3">
    <source>
        <dbReference type="Proteomes" id="UP000275394"/>
    </source>
</evidence>
<dbReference type="Pfam" id="PF12681">
    <property type="entry name" value="Glyoxalase_2"/>
    <property type="match status" value="1"/>
</dbReference>
<name>A0A3N2E095_9GAMM</name>
<dbReference type="SUPFAM" id="SSF54593">
    <property type="entry name" value="Glyoxalase/Bleomycin resistance protein/Dihydroxybiphenyl dioxygenase"/>
    <property type="match status" value="1"/>
</dbReference>
<evidence type="ECO:0000313" key="2">
    <source>
        <dbReference type="EMBL" id="ROS05533.1"/>
    </source>
</evidence>
<evidence type="ECO:0000259" key="1">
    <source>
        <dbReference type="PROSITE" id="PS51819"/>
    </source>
</evidence>
<keyword evidence="3" id="KW-1185">Reference proteome</keyword>
<dbReference type="AlphaFoldDB" id="A0A3N2E095"/>
<feature type="domain" description="VOC" evidence="1">
    <location>
        <begin position="4"/>
        <end position="120"/>
    </location>
</feature>
<gene>
    <name evidence="2" type="ORF">EDC56_1068</name>
</gene>